<dbReference type="SUPFAM" id="SSF52540">
    <property type="entry name" value="P-loop containing nucleoside triphosphate hydrolases"/>
    <property type="match status" value="1"/>
</dbReference>
<dbReference type="InterPro" id="IPR027417">
    <property type="entry name" value="P-loop_NTPase"/>
</dbReference>
<dbReference type="InterPro" id="IPR025420">
    <property type="entry name" value="DUF4143"/>
</dbReference>
<dbReference type="GO" id="GO:0005524">
    <property type="term" value="F:ATP binding"/>
    <property type="evidence" value="ECO:0007669"/>
    <property type="project" value="UniProtKB-KW"/>
</dbReference>
<accession>A0ABX2B2I2</accession>
<feature type="domain" description="AAA" evidence="1">
    <location>
        <begin position="38"/>
        <end position="155"/>
    </location>
</feature>
<dbReference type="Pfam" id="PF13173">
    <property type="entry name" value="AAA_14"/>
    <property type="match status" value="1"/>
</dbReference>
<dbReference type="PANTHER" id="PTHR33295:SF18">
    <property type="entry name" value="AAA+ ATPASE DOMAIN-CONTAINING PROTEIN"/>
    <property type="match status" value="1"/>
</dbReference>
<protein>
    <submittedName>
        <fullName evidence="3">ATP-binding protein</fullName>
    </submittedName>
</protein>
<dbReference type="Pfam" id="PF13635">
    <property type="entry name" value="DUF4143"/>
    <property type="match status" value="1"/>
</dbReference>
<comment type="caution">
    <text evidence="3">The sequence shown here is derived from an EMBL/GenBank/DDBJ whole genome shotgun (WGS) entry which is preliminary data.</text>
</comment>
<keyword evidence="4" id="KW-1185">Reference proteome</keyword>
<evidence type="ECO:0000313" key="3">
    <source>
        <dbReference type="EMBL" id="NPE24910.1"/>
    </source>
</evidence>
<dbReference type="PANTHER" id="PTHR33295">
    <property type="entry name" value="ATPASE"/>
    <property type="match status" value="1"/>
</dbReference>
<evidence type="ECO:0000313" key="4">
    <source>
        <dbReference type="Proteomes" id="UP000820977"/>
    </source>
</evidence>
<gene>
    <name evidence="3" type="ORF">HPS54_05160</name>
</gene>
<dbReference type="InterPro" id="IPR041682">
    <property type="entry name" value="AAA_14"/>
</dbReference>
<name>A0ABX2B2I2_9BACT</name>
<keyword evidence="3" id="KW-0547">Nucleotide-binding</keyword>
<evidence type="ECO:0000259" key="1">
    <source>
        <dbReference type="Pfam" id="PF13173"/>
    </source>
</evidence>
<sequence>MKSIILNQKAERDELMARPYLQRETRYKTDELLANPLIKLITGPRRTGKSVFALLMLQGKNFAYLNFDDNLLLKNWDEDLVMTMLDNVYPGYEYLLFDEIQNLPDWDLWVGKLYRRGTNLIITGSNAKMLSSEMATVLTGRYLQIEMLPFSLDETMKWNGIDMRMPQDEQKSRIVALTDDYLRNGGYPETIQARNITKNYLSTLFDSILLKDVAKRHNVRNTTDLYNLASYLLSNFCNPVSANELAERLGLASVATTKKFCNYLAEPYLFFFLPRFNYKIKLMKKTPNKVYVIDNGFVQSTAFSLSENLGRLLENQIFVELLRRGYAPGQTMFYYRSRNDKEIDFVTCNGTKVKQLIQVCHDMTSVKTRKRELDALAEAANELHCDNLLVITNSQEETIEWKSHSISVVPVRKYSSEDIGGNVCHI</sequence>
<proteinExistence type="predicted"/>
<evidence type="ECO:0000259" key="2">
    <source>
        <dbReference type="Pfam" id="PF13635"/>
    </source>
</evidence>
<keyword evidence="3" id="KW-0067">ATP-binding</keyword>
<feature type="domain" description="DUF4143" evidence="2">
    <location>
        <begin position="211"/>
        <end position="359"/>
    </location>
</feature>
<reference evidence="3 4" key="1">
    <citation type="submission" date="2020-05" db="EMBL/GenBank/DDBJ databases">
        <title>Distinct polysaccharide utilization as determinants for interspecies competition between intestinal Prevotella spp.</title>
        <authorList>
            <person name="Galvez E.J.C."/>
            <person name="Iljazovic A."/>
            <person name="Strowig T."/>
        </authorList>
    </citation>
    <scope>NUCLEOTIDE SEQUENCE [LARGE SCALE GENOMIC DNA]</scope>
    <source>
        <strain evidence="3 4">PCHR</strain>
    </source>
</reference>
<dbReference type="Proteomes" id="UP000820977">
    <property type="component" value="Unassembled WGS sequence"/>
</dbReference>
<organism evidence="3 4">
    <name type="scientific">Xylanibacter caecicola</name>
    <dbReference type="NCBI Taxonomy" id="2736294"/>
    <lineage>
        <taxon>Bacteria</taxon>
        <taxon>Pseudomonadati</taxon>
        <taxon>Bacteroidota</taxon>
        <taxon>Bacteroidia</taxon>
        <taxon>Bacteroidales</taxon>
        <taxon>Prevotellaceae</taxon>
        <taxon>Xylanibacter</taxon>
    </lineage>
</organism>
<dbReference type="EMBL" id="JABKKJ010000006">
    <property type="protein sequence ID" value="NPE24910.1"/>
    <property type="molecule type" value="Genomic_DNA"/>
</dbReference>
<dbReference type="RefSeq" id="WP_172344400.1">
    <property type="nucleotide sequence ID" value="NZ_CASYYZ010000015.1"/>
</dbReference>